<evidence type="ECO:0000313" key="2">
    <source>
        <dbReference type="Proteomes" id="UP001302745"/>
    </source>
</evidence>
<proteinExistence type="predicted"/>
<evidence type="ECO:0000313" key="1">
    <source>
        <dbReference type="EMBL" id="KAK4148459.1"/>
    </source>
</evidence>
<gene>
    <name evidence="1" type="ORF">C8A00DRAFT_19714</name>
</gene>
<feature type="non-terminal residue" evidence="1">
    <location>
        <position position="1"/>
    </location>
</feature>
<keyword evidence="2" id="KW-1185">Reference proteome</keyword>
<accession>A0AAN6VCC5</accession>
<sequence>TRVSVQGLGKKDKRATRLESLSSRLVRRDAIECFANNCEKIWGDWTSLLRKTTLPPHVASSDTRIIAAFRAVDDVISGKQSTRVVRWLAYMRLMALFDHLKPVVKSERENGEAHRERGDRDISAIMDIYENARRRCSNTRASRNAIAEHRRTGKRVKTLAGPSPLFLLVYSEEAEPIMYANVRRTDNRTLVLIATIVLRRCPSRFVSFCTRLAEQVEWAIRSDRLPDMHEMWQHVSLAKDVSYLLCFMKV</sequence>
<reference evidence="1" key="1">
    <citation type="journal article" date="2023" name="Mol. Phylogenet. Evol.">
        <title>Genome-scale phylogeny and comparative genomics of the fungal order Sordariales.</title>
        <authorList>
            <person name="Hensen N."/>
            <person name="Bonometti L."/>
            <person name="Westerberg I."/>
            <person name="Brannstrom I.O."/>
            <person name="Guillou S."/>
            <person name="Cros-Aarteil S."/>
            <person name="Calhoun S."/>
            <person name="Haridas S."/>
            <person name="Kuo A."/>
            <person name="Mondo S."/>
            <person name="Pangilinan J."/>
            <person name="Riley R."/>
            <person name="LaButti K."/>
            <person name="Andreopoulos B."/>
            <person name="Lipzen A."/>
            <person name="Chen C."/>
            <person name="Yan M."/>
            <person name="Daum C."/>
            <person name="Ng V."/>
            <person name="Clum A."/>
            <person name="Steindorff A."/>
            <person name="Ohm R.A."/>
            <person name="Martin F."/>
            <person name="Silar P."/>
            <person name="Natvig D.O."/>
            <person name="Lalanne C."/>
            <person name="Gautier V."/>
            <person name="Ament-Velasquez S.L."/>
            <person name="Kruys A."/>
            <person name="Hutchinson M.I."/>
            <person name="Powell A.J."/>
            <person name="Barry K."/>
            <person name="Miller A.N."/>
            <person name="Grigoriev I.V."/>
            <person name="Debuchy R."/>
            <person name="Gladieux P."/>
            <person name="Hiltunen Thoren M."/>
            <person name="Johannesson H."/>
        </authorList>
    </citation>
    <scope>NUCLEOTIDE SEQUENCE</scope>
    <source>
        <strain evidence="1">CBS 538.74</strain>
    </source>
</reference>
<comment type="caution">
    <text evidence="1">The sequence shown here is derived from an EMBL/GenBank/DDBJ whole genome shotgun (WGS) entry which is preliminary data.</text>
</comment>
<name>A0AAN6VCC5_9PEZI</name>
<dbReference type="EMBL" id="MU857377">
    <property type="protein sequence ID" value="KAK4148459.1"/>
    <property type="molecule type" value="Genomic_DNA"/>
</dbReference>
<organism evidence="1 2">
    <name type="scientific">Chaetomidium leptoderma</name>
    <dbReference type="NCBI Taxonomy" id="669021"/>
    <lineage>
        <taxon>Eukaryota</taxon>
        <taxon>Fungi</taxon>
        <taxon>Dikarya</taxon>
        <taxon>Ascomycota</taxon>
        <taxon>Pezizomycotina</taxon>
        <taxon>Sordariomycetes</taxon>
        <taxon>Sordariomycetidae</taxon>
        <taxon>Sordariales</taxon>
        <taxon>Chaetomiaceae</taxon>
        <taxon>Chaetomidium</taxon>
    </lineage>
</organism>
<dbReference type="AlphaFoldDB" id="A0AAN6VCC5"/>
<protein>
    <submittedName>
        <fullName evidence="1">Uncharacterized protein</fullName>
    </submittedName>
</protein>
<dbReference type="Proteomes" id="UP001302745">
    <property type="component" value="Unassembled WGS sequence"/>
</dbReference>
<reference evidence="1" key="2">
    <citation type="submission" date="2023-05" db="EMBL/GenBank/DDBJ databases">
        <authorList>
            <consortium name="Lawrence Berkeley National Laboratory"/>
            <person name="Steindorff A."/>
            <person name="Hensen N."/>
            <person name="Bonometti L."/>
            <person name="Westerberg I."/>
            <person name="Brannstrom I.O."/>
            <person name="Guillou S."/>
            <person name="Cros-Aarteil S."/>
            <person name="Calhoun S."/>
            <person name="Haridas S."/>
            <person name="Kuo A."/>
            <person name="Mondo S."/>
            <person name="Pangilinan J."/>
            <person name="Riley R."/>
            <person name="Labutti K."/>
            <person name="Andreopoulos B."/>
            <person name="Lipzen A."/>
            <person name="Chen C."/>
            <person name="Yanf M."/>
            <person name="Daum C."/>
            <person name="Ng V."/>
            <person name="Clum A."/>
            <person name="Ohm R."/>
            <person name="Martin F."/>
            <person name="Silar P."/>
            <person name="Natvig D."/>
            <person name="Lalanne C."/>
            <person name="Gautier V."/>
            <person name="Ament-Velasquez S.L."/>
            <person name="Kruys A."/>
            <person name="Hutchinson M.I."/>
            <person name="Powell A.J."/>
            <person name="Barry K."/>
            <person name="Miller A.N."/>
            <person name="Grigoriev I.V."/>
            <person name="Debuchy R."/>
            <person name="Gladieux P."/>
            <person name="Thoren M.H."/>
            <person name="Johannesson H."/>
        </authorList>
    </citation>
    <scope>NUCLEOTIDE SEQUENCE</scope>
    <source>
        <strain evidence="1">CBS 538.74</strain>
    </source>
</reference>